<dbReference type="RefSeq" id="WP_011746612.1">
    <property type="nucleotide sequence ID" value="NC_008686.1"/>
</dbReference>
<protein>
    <submittedName>
        <fullName evidence="1">Transcriptional regulator, XRE family</fullName>
    </submittedName>
</protein>
<organism evidence="1 2">
    <name type="scientific">Paracoccus denitrificans (strain Pd 1222)</name>
    <dbReference type="NCBI Taxonomy" id="318586"/>
    <lineage>
        <taxon>Bacteria</taxon>
        <taxon>Pseudomonadati</taxon>
        <taxon>Pseudomonadota</taxon>
        <taxon>Alphaproteobacteria</taxon>
        <taxon>Rhodobacterales</taxon>
        <taxon>Paracoccaceae</taxon>
        <taxon>Paracoccus</taxon>
    </lineage>
</organism>
<dbReference type="EnsemblBacteria" id="ABL68379">
    <property type="protein sequence ID" value="ABL68379"/>
    <property type="gene ID" value="Pden_0265"/>
</dbReference>
<dbReference type="eggNOG" id="COG5499">
    <property type="taxonomic scope" value="Bacteria"/>
</dbReference>
<dbReference type="AlphaFoldDB" id="A1AYN5"/>
<dbReference type="GO" id="GO:0001046">
    <property type="term" value="F:core promoter sequence-specific DNA binding"/>
    <property type="evidence" value="ECO:0007669"/>
    <property type="project" value="TreeGrafter"/>
</dbReference>
<dbReference type="InterPro" id="IPR039060">
    <property type="entry name" value="Antitox_HigA"/>
</dbReference>
<dbReference type="KEGG" id="pde:Pden_0265"/>
<dbReference type="OrthoDB" id="9796786at2"/>
<dbReference type="GeneID" id="93451486"/>
<name>A1AYN5_PARDP</name>
<dbReference type="EMBL" id="CP000489">
    <property type="protein sequence ID" value="ABL68379.1"/>
    <property type="molecule type" value="Genomic_DNA"/>
</dbReference>
<evidence type="ECO:0000313" key="2">
    <source>
        <dbReference type="Proteomes" id="UP000000361"/>
    </source>
</evidence>
<dbReference type="GO" id="GO:0006355">
    <property type="term" value="P:regulation of DNA-templated transcription"/>
    <property type="evidence" value="ECO:0007669"/>
    <property type="project" value="InterPro"/>
</dbReference>
<dbReference type="InterPro" id="IPR010982">
    <property type="entry name" value="Lambda_DNA-bd_dom_sf"/>
</dbReference>
<keyword evidence="2" id="KW-1185">Reference proteome</keyword>
<sequence length="125" mass="14012">MDVRPIRTEADYQWALAEIAPYFDNQPEPGTPEADRFDVLADLIEAYEDRHHPIPEADPVDLLKAHMEATGRTQADLGRLLGSTPRASEVVNRKRALTVAMIHKISTEWGLPADCLVRPYHLNAA</sequence>
<dbReference type="STRING" id="318586.Pden_0265"/>
<dbReference type="PANTHER" id="PTHR40455:SF1">
    <property type="entry name" value="ANTITOXIN HIGA"/>
    <property type="match status" value="1"/>
</dbReference>
<evidence type="ECO:0000313" key="1">
    <source>
        <dbReference type="EMBL" id="ABL68379.1"/>
    </source>
</evidence>
<dbReference type="Gene3D" id="1.10.260.40">
    <property type="entry name" value="lambda repressor-like DNA-binding domains"/>
    <property type="match status" value="1"/>
</dbReference>
<reference evidence="2" key="1">
    <citation type="submission" date="2006-12" db="EMBL/GenBank/DDBJ databases">
        <title>Complete sequence of chromosome 1 of Paracoccus denitrificans PD1222.</title>
        <authorList>
            <person name="Copeland A."/>
            <person name="Lucas S."/>
            <person name="Lapidus A."/>
            <person name="Barry K."/>
            <person name="Detter J.C."/>
            <person name="Glavina del Rio T."/>
            <person name="Hammon N."/>
            <person name="Israni S."/>
            <person name="Dalin E."/>
            <person name="Tice H."/>
            <person name="Pitluck S."/>
            <person name="Munk A.C."/>
            <person name="Brettin T."/>
            <person name="Bruce D."/>
            <person name="Han C."/>
            <person name="Tapia R."/>
            <person name="Gilna P."/>
            <person name="Schmutz J."/>
            <person name="Larimer F."/>
            <person name="Land M."/>
            <person name="Hauser L."/>
            <person name="Kyrpides N."/>
            <person name="Lykidis A."/>
            <person name="Spiro S."/>
            <person name="Richardson D.J."/>
            <person name="Moir J.W.B."/>
            <person name="Ferguson S.J."/>
            <person name="van Spanning R.J.M."/>
            <person name="Richardson P."/>
        </authorList>
    </citation>
    <scope>NUCLEOTIDE SEQUENCE [LARGE SCALE GENOMIC DNA]</scope>
    <source>
        <strain evidence="2">Pd 1222</strain>
    </source>
</reference>
<dbReference type="SUPFAM" id="SSF47413">
    <property type="entry name" value="lambda repressor-like DNA-binding domains"/>
    <property type="match status" value="1"/>
</dbReference>
<dbReference type="Proteomes" id="UP000000361">
    <property type="component" value="Chromosome 1"/>
</dbReference>
<accession>A1AYN5</accession>
<dbReference type="PANTHER" id="PTHR40455">
    <property type="entry name" value="ANTITOXIN HIGA"/>
    <property type="match status" value="1"/>
</dbReference>
<gene>
    <name evidence="1" type="ordered locus">Pden_0265</name>
</gene>
<dbReference type="HOGENOM" id="CLU_125852_2_0_5"/>
<proteinExistence type="predicted"/>